<dbReference type="EMBL" id="CM056790">
    <property type="protein sequence ID" value="KAJ8723158.1"/>
    <property type="molecule type" value="Genomic_DNA"/>
</dbReference>
<dbReference type="Proteomes" id="UP001231649">
    <property type="component" value="Chromosome 14"/>
</dbReference>
<protein>
    <submittedName>
        <fullName evidence="1">Uncharacterized protein</fullName>
    </submittedName>
</protein>
<comment type="caution">
    <text evidence="1">The sequence shown here is derived from an EMBL/GenBank/DDBJ whole genome shotgun (WGS) entry which is preliminary data.</text>
</comment>
<reference evidence="1" key="1">
    <citation type="submission" date="2023-03" db="EMBL/GenBank/DDBJ databases">
        <title>Chromosome-level genomes of two armyworms, Mythimna separata and Mythimna loreyi, provide insights into the biosynthesis and reception of sex pheromones.</title>
        <authorList>
            <person name="Zhao H."/>
        </authorList>
    </citation>
    <scope>NUCLEOTIDE SEQUENCE</scope>
    <source>
        <strain evidence="1">BeijingLab</strain>
    </source>
</reference>
<proteinExistence type="predicted"/>
<accession>A0ACC2QQ68</accession>
<organism evidence="1 2">
    <name type="scientific">Mythimna loreyi</name>
    <dbReference type="NCBI Taxonomy" id="667449"/>
    <lineage>
        <taxon>Eukaryota</taxon>
        <taxon>Metazoa</taxon>
        <taxon>Ecdysozoa</taxon>
        <taxon>Arthropoda</taxon>
        <taxon>Hexapoda</taxon>
        <taxon>Insecta</taxon>
        <taxon>Pterygota</taxon>
        <taxon>Neoptera</taxon>
        <taxon>Endopterygota</taxon>
        <taxon>Lepidoptera</taxon>
        <taxon>Glossata</taxon>
        <taxon>Ditrysia</taxon>
        <taxon>Noctuoidea</taxon>
        <taxon>Noctuidae</taxon>
        <taxon>Noctuinae</taxon>
        <taxon>Hadenini</taxon>
        <taxon>Mythimna</taxon>
    </lineage>
</organism>
<gene>
    <name evidence="1" type="ORF">PYW08_003070</name>
</gene>
<sequence>MSCTENESGPFVVFFLPAVVGCLTILLARRWANSQVSNTSSTAVSRRRKIIKDPLIKRPLPPLACKMMPPGSKKASGVNKKGSFPVPDEEMNGNGKRLGRPARTPPATLPSVGLTDMKLADGPVAPKHIPFPYIPQDGTLLFEAMTFVFTLVATGLQFLNLYRTAWWLPHSYTNQAMNFYLIDTHLVAFILAIIGRKLLLNLSLAVLRGVLAPKLMPPAIVAARMFILGLVLGALTWCTYFIVLKYPLVKIFYLCYPAVIYFLLFGFHASPFLELNNGDPPLHCCTHDAAQIRAEVEALRQDFNVRMKKIIFNSVVGAYYSSFIPCCFAQSYLYYEVYAASQQTAFVWAGLFARYVSQLVSATYCDVPHRAALHLGRWKVDTNTCTEGAEVQAWCANRMWSRGTRVAHGGRVYIASTPTVTADPASVVHCRFHTVFANPSLLLCGMLCLQLSLIVLQLCLLFSSIQWHNFLAIVILLFINYYTLFKMVRDYLVAWKVYKAENMIQDKNGSLHPVSN</sequence>
<keyword evidence="2" id="KW-1185">Reference proteome</keyword>
<evidence type="ECO:0000313" key="2">
    <source>
        <dbReference type="Proteomes" id="UP001231649"/>
    </source>
</evidence>
<name>A0ACC2QQ68_9NEOP</name>
<evidence type="ECO:0000313" key="1">
    <source>
        <dbReference type="EMBL" id="KAJ8723158.1"/>
    </source>
</evidence>